<keyword evidence="3" id="KW-1185">Reference proteome</keyword>
<dbReference type="Gene3D" id="3.30.1310.10">
    <property type="entry name" value="Nucleoid-associated protein YbaB-like domain"/>
    <property type="match status" value="1"/>
</dbReference>
<proteinExistence type="predicted"/>
<gene>
    <name evidence="2" type="ORF">F0L68_05380</name>
</gene>
<dbReference type="InterPro" id="IPR004401">
    <property type="entry name" value="YbaB/EbfC"/>
</dbReference>
<evidence type="ECO:0000313" key="3">
    <source>
        <dbReference type="Proteomes" id="UP000323454"/>
    </source>
</evidence>
<organism evidence="2 3">
    <name type="scientific">Solihabitans fulvus</name>
    <dbReference type="NCBI Taxonomy" id="1892852"/>
    <lineage>
        <taxon>Bacteria</taxon>
        <taxon>Bacillati</taxon>
        <taxon>Actinomycetota</taxon>
        <taxon>Actinomycetes</taxon>
        <taxon>Pseudonocardiales</taxon>
        <taxon>Pseudonocardiaceae</taxon>
        <taxon>Solihabitans</taxon>
    </lineage>
</organism>
<feature type="compositionally biased region" description="Pro residues" evidence="1">
    <location>
        <begin position="119"/>
        <end position="142"/>
    </location>
</feature>
<sequence length="166" mass="17548">MRVQAEQVSVTESSKDGIVTVTVDSGGNVTDLRITDRSRELPGAQVATAVLATMKRAQAKLPERLGEVMAATIGDDQRTRDTIVGAYQAKFPEPPPEQASAESEAVTSLSVGRLEDDPTPPPAPATPTPPPPPPPPAVPPPAPRRRPAIPSDEDDGWADQSFTQKL</sequence>
<dbReference type="SUPFAM" id="SSF82607">
    <property type="entry name" value="YbaB-like"/>
    <property type="match status" value="1"/>
</dbReference>
<dbReference type="Pfam" id="PF02575">
    <property type="entry name" value="YbaB_DNA_bd"/>
    <property type="match status" value="1"/>
</dbReference>
<evidence type="ECO:0000256" key="1">
    <source>
        <dbReference type="SAM" id="MobiDB-lite"/>
    </source>
</evidence>
<dbReference type="Proteomes" id="UP000323454">
    <property type="component" value="Unassembled WGS sequence"/>
</dbReference>
<dbReference type="EMBL" id="VUOB01000009">
    <property type="protein sequence ID" value="KAA2265123.1"/>
    <property type="molecule type" value="Genomic_DNA"/>
</dbReference>
<reference evidence="2 3" key="1">
    <citation type="submission" date="2019-09" db="EMBL/GenBank/DDBJ databases">
        <title>Goodfellowia gen. nov., a new genus of the Pseudonocardineae related to Actinoalloteichus, containing Goodfellowia coeruleoviolacea gen. nov., comb. nov. gen. nov., comb. nov.</title>
        <authorList>
            <person name="Labeda D."/>
        </authorList>
    </citation>
    <scope>NUCLEOTIDE SEQUENCE [LARGE SCALE GENOMIC DNA]</scope>
    <source>
        <strain evidence="2 3">AN110305</strain>
    </source>
</reference>
<name>A0A5B2XP40_9PSEU</name>
<evidence type="ECO:0000313" key="2">
    <source>
        <dbReference type="EMBL" id="KAA2265123.1"/>
    </source>
</evidence>
<dbReference type="AlphaFoldDB" id="A0A5B2XP40"/>
<feature type="region of interest" description="Disordered" evidence="1">
    <location>
        <begin position="89"/>
        <end position="166"/>
    </location>
</feature>
<dbReference type="OrthoDB" id="3685284at2"/>
<accession>A0A5B2XP40</accession>
<comment type="caution">
    <text evidence="2">The sequence shown here is derived from an EMBL/GenBank/DDBJ whole genome shotgun (WGS) entry which is preliminary data.</text>
</comment>
<reference evidence="2 3" key="2">
    <citation type="submission" date="2019-09" db="EMBL/GenBank/DDBJ databases">
        <authorList>
            <person name="Jin C."/>
        </authorList>
    </citation>
    <scope>NUCLEOTIDE SEQUENCE [LARGE SCALE GENOMIC DNA]</scope>
    <source>
        <strain evidence="2 3">AN110305</strain>
    </source>
</reference>
<dbReference type="InterPro" id="IPR036894">
    <property type="entry name" value="YbaB-like_sf"/>
</dbReference>
<protein>
    <submittedName>
        <fullName evidence="2">YbaB/EbfC family nucleoid-associated protein</fullName>
    </submittedName>
</protein>
<dbReference type="GO" id="GO:0003677">
    <property type="term" value="F:DNA binding"/>
    <property type="evidence" value="ECO:0007669"/>
    <property type="project" value="InterPro"/>
</dbReference>